<gene>
    <name evidence="2" type="ORF">E4U09_005755</name>
</gene>
<dbReference type="EMBL" id="SRRH01000499">
    <property type="protein sequence ID" value="KAG6288064.1"/>
    <property type="molecule type" value="Genomic_DNA"/>
</dbReference>
<evidence type="ECO:0008006" key="4">
    <source>
        <dbReference type="Google" id="ProtNLM"/>
    </source>
</evidence>
<keyword evidence="3" id="KW-1185">Reference proteome</keyword>
<dbReference type="Proteomes" id="UP000707071">
    <property type="component" value="Unassembled WGS sequence"/>
</dbReference>
<accession>A0A9P7QG91</accession>
<reference evidence="2 3" key="1">
    <citation type="journal article" date="2020" name="bioRxiv">
        <title>Whole genome comparisons of ergot fungi reveals the divergence and evolution of species within the genus Claviceps are the result of varying mechanisms driving genome evolution and host range expansion.</title>
        <authorList>
            <person name="Wyka S.A."/>
            <person name="Mondo S.J."/>
            <person name="Liu M."/>
            <person name="Dettman J."/>
            <person name="Nalam V."/>
            <person name="Broders K.D."/>
        </authorList>
    </citation>
    <scope>NUCLEOTIDE SEQUENCE [LARGE SCALE GENOMIC DNA]</scope>
    <source>
        <strain evidence="2 3">Clav52</strain>
    </source>
</reference>
<protein>
    <recommendedName>
        <fullName evidence="4">Secreted protein</fullName>
    </recommendedName>
</protein>
<evidence type="ECO:0000313" key="2">
    <source>
        <dbReference type="EMBL" id="KAG6288064.1"/>
    </source>
</evidence>
<comment type="caution">
    <text evidence="2">The sequence shown here is derived from an EMBL/GenBank/DDBJ whole genome shotgun (WGS) entry which is preliminary data.</text>
</comment>
<feature type="chain" id="PRO_5040164789" description="Secreted protein" evidence="1">
    <location>
        <begin position="38"/>
        <end position="72"/>
    </location>
</feature>
<keyword evidence="1" id="KW-0732">Signal</keyword>
<name>A0A9P7QG91_9HYPO</name>
<feature type="signal peptide" evidence="1">
    <location>
        <begin position="1"/>
        <end position="37"/>
    </location>
</feature>
<sequence>MAGSWSTNMEYHAACRILFILPFLLCLERLSVTKVAGFKVGAALALEQLSEARHAQGGRLQLYLHTKLPSHR</sequence>
<dbReference type="AlphaFoldDB" id="A0A9P7QG91"/>
<proteinExistence type="predicted"/>
<evidence type="ECO:0000313" key="3">
    <source>
        <dbReference type="Proteomes" id="UP000707071"/>
    </source>
</evidence>
<organism evidence="2 3">
    <name type="scientific">Claviceps aff. purpurea</name>
    <dbReference type="NCBI Taxonomy" id="1967640"/>
    <lineage>
        <taxon>Eukaryota</taxon>
        <taxon>Fungi</taxon>
        <taxon>Dikarya</taxon>
        <taxon>Ascomycota</taxon>
        <taxon>Pezizomycotina</taxon>
        <taxon>Sordariomycetes</taxon>
        <taxon>Hypocreomycetidae</taxon>
        <taxon>Hypocreales</taxon>
        <taxon>Clavicipitaceae</taxon>
        <taxon>Claviceps</taxon>
    </lineage>
</organism>
<evidence type="ECO:0000256" key="1">
    <source>
        <dbReference type="SAM" id="SignalP"/>
    </source>
</evidence>